<keyword evidence="10 12" id="KW-0010">Activator</keyword>
<keyword evidence="3 12" id="KW-0678">Repressor</keyword>
<dbReference type="GO" id="GO:0003677">
    <property type="term" value="F:DNA binding"/>
    <property type="evidence" value="ECO:0007669"/>
    <property type="project" value="UniProtKB-UniRule"/>
</dbReference>
<keyword evidence="7 12" id="KW-0235">DNA replication</keyword>
<evidence type="ECO:0000313" key="16">
    <source>
        <dbReference type="EMBL" id="AAW88324.1"/>
    </source>
</evidence>
<dbReference type="KEGG" id="vg:3431412"/>
<dbReference type="InterPro" id="IPR035975">
    <property type="entry name" value="E2/EBNA1_C_sf"/>
</dbReference>
<dbReference type="HAMAP" id="MF_04001">
    <property type="entry name" value="PPV_E2"/>
    <property type="match status" value="1"/>
</dbReference>
<evidence type="ECO:0000256" key="2">
    <source>
        <dbReference type="ARBA" id="ARBA00007794"/>
    </source>
</evidence>
<dbReference type="InterPro" id="IPR042504">
    <property type="entry name" value="Regulatory_protein_E2_N_2"/>
</dbReference>
<evidence type="ECO:0000313" key="17">
    <source>
        <dbReference type="Proteomes" id="UP000129376"/>
    </source>
</evidence>
<dbReference type="Pfam" id="PF00508">
    <property type="entry name" value="PPV_E2_N"/>
    <property type="match status" value="1"/>
</dbReference>
<evidence type="ECO:0000256" key="8">
    <source>
        <dbReference type="ARBA" id="ARBA00023015"/>
    </source>
</evidence>
<keyword evidence="11 12" id="KW-0804">Transcription</keyword>
<feature type="cross-link" description="Glycyl lysine isopeptide (Lys-Gly) (interchain with G-Cter in SUMO)" evidence="12">
    <location>
        <position position="295"/>
    </location>
</feature>
<feature type="region of interest" description="Disordered" evidence="13">
    <location>
        <begin position="191"/>
        <end position="274"/>
    </location>
</feature>
<name>Q4QW01_9PAPI</name>
<protein>
    <recommendedName>
        <fullName evidence="12">Regulatory protein E2</fullName>
    </recommendedName>
</protein>
<evidence type="ECO:0000256" key="6">
    <source>
        <dbReference type="ARBA" id="ARBA00022562"/>
    </source>
</evidence>
<proteinExistence type="inferred from homology"/>
<keyword evidence="5 12" id="KW-0597">Phosphoprotein</keyword>
<comment type="subcellular location">
    <subcellularLocation>
        <location evidence="1 12">Host nucleus</location>
    </subcellularLocation>
</comment>
<gene>
    <name evidence="12 16" type="primary">E2</name>
</gene>
<dbReference type="InterPro" id="IPR000427">
    <property type="entry name" value="Papillomavirus_E2_C"/>
</dbReference>
<dbReference type="RefSeq" id="YP_249601.1">
    <property type="nucleotide sequence ID" value="NC_007150.1"/>
</dbReference>
<dbReference type="Gene3D" id="3.30.70.330">
    <property type="match status" value="1"/>
</dbReference>
<feature type="domain" description="Papillomavirus E2 C-terminal" evidence="15">
    <location>
        <begin position="290"/>
        <end position="368"/>
    </location>
</feature>
<comment type="function">
    <text evidence="12">Plays a role in the initiation of viral DNA replication. A dimer of E2 interacts with a dimer of E1 in order to improve specificity of E1 DNA binding activity. Once the complex recognizes and binds DNA at specific sites, the E2 dimer is removed from DNA. E2 also regulates viral transcription through binding to the E2RE response element (5'-ACCNNNNNNGGT-3') present in multiple copies in the regulatory regions of the viral genome. Activates or represses transcription depending on E2RE's position with regards to proximal promoter elements including the TATA-box. Repression occurs by sterically hindering the assembly of the transcription initiation complex.</text>
</comment>
<dbReference type="InterPro" id="IPR033668">
    <property type="entry name" value="Reg_prot_E2"/>
</dbReference>
<evidence type="ECO:0000256" key="10">
    <source>
        <dbReference type="ARBA" id="ARBA00023159"/>
    </source>
</evidence>
<dbReference type="GO" id="GO:0039693">
    <property type="term" value="P:viral DNA genome replication"/>
    <property type="evidence" value="ECO:0007669"/>
    <property type="project" value="UniProtKB-UniRule"/>
</dbReference>
<evidence type="ECO:0000256" key="3">
    <source>
        <dbReference type="ARBA" id="ARBA00022491"/>
    </source>
</evidence>
<keyword evidence="4 12" id="KW-0244">Early protein</keyword>
<dbReference type="Pfam" id="PF00511">
    <property type="entry name" value="PPV_E2_C"/>
    <property type="match status" value="1"/>
</dbReference>
<evidence type="ECO:0000256" key="11">
    <source>
        <dbReference type="ARBA" id="ARBA00023163"/>
    </source>
</evidence>
<comment type="PTM">
    <text evidence="12">Sumoylation plays a regulatory role in E2 transcriptional activity.</text>
</comment>
<dbReference type="SUPFAM" id="SSF54957">
    <property type="entry name" value="Viral DNA-binding domain"/>
    <property type="match status" value="1"/>
</dbReference>
<dbReference type="Gene3D" id="1.10.287.30">
    <property type="entry name" value="E2 (early) protein, N terminal domain, subdomain 1"/>
    <property type="match status" value="1"/>
</dbReference>
<keyword evidence="8 12" id="KW-0805">Transcription regulation</keyword>
<dbReference type="GO" id="GO:0000166">
    <property type="term" value="F:nucleotide binding"/>
    <property type="evidence" value="ECO:0007669"/>
    <property type="project" value="UniProtKB-UniRule"/>
</dbReference>
<dbReference type="GO" id="GO:0006260">
    <property type="term" value="P:DNA replication"/>
    <property type="evidence" value="ECO:0007669"/>
    <property type="project" value="UniProtKB-KW"/>
</dbReference>
<evidence type="ECO:0000256" key="7">
    <source>
        <dbReference type="ARBA" id="ARBA00022705"/>
    </source>
</evidence>
<feature type="domain" description="Papillomavirus E2 N-terminal" evidence="14">
    <location>
        <begin position="1"/>
        <end position="190"/>
    </location>
</feature>
<dbReference type="GO" id="GO:0003700">
    <property type="term" value="F:DNA-binding transcription factor activity"/>
    <property type="evidence" value="ECO:0007669"/>
    <property type="project" value="UniProtKB-UniRule"/>
</dbReference>
<keyword evidence="12" id="KW-1017">Isopeptide bond</keyword>
<dbReference type="GO" id="GO:0042025">
    <property type="term" value="C:host cell nucleus"/>
    <property type="evidence" value="ECO:0007669"/>
    <property type="project" value="UniProtKB-SubCell"/>
</dbReference>
<comment type="similarity">
    <text evidence="2">Belongs to the papillomaviridae E8^E2C protein family.</text>
</comment>
<comment type="caution">
    <text evidence="12">Lacks conserved residue(s) required for the propagation of feature annotation.</text>
</comment>
<feature type="compositionally biased region" description="Low complexity" evidence="13">
    <location>
        <begin position="192"/>
        <end position="212"/>
    </location>
</feature>
<evidence type="ECO:0000256" key="1">
    <source>
        <dbReference type="ARBA" id="ARBA00004147"/>
    </source>
</evidence>
<dbReference type="InterPro" id="IPR036050">
    <property type="entry name" value="Regulatory_protein_E2_N"/>
</dbReference>
<evidence type="ECO:0000256" key="9">
    <source>
        <dbReference type="ARBA" id="ARBA00023125"/>
    </source>
</evidence>
<dbReference type="Gene3D" id="2.170.200.10">
    <property type="entry name" value="Papillomavirus E2 early protein domain"/>
    <property type="match status" value="1"/>
</dbReference>
<comment type="PTM">
    <text evidence="12">Phosphorylated.</text>
</comment>
<dbReference type="SUPFAM" id="SSF51332">
    <property type="entry name" value="E2 regulatory, transactivation domain"/>
    <property type="match status" value="1"/>
</dbReference>
<comment type="similarity">
    <text evidence="12">Belongs to the papillomaviridae E2 protein family.</text>
</comment>
<dbReference type="GO" id="GO:0006351">
    <property type="term" value="P:DNA-templated transcription"/>
    <property type="evidence" value="ECO:0007669"/>
    <property type="project" value="UniProtKB-UniRule"/>
</dbReference>
<dbReference type="OrthoDB" id="9824at10239"/>
<accession>Q4QW01</accession>
<dbReference type="GeneID" id="3431412"/>
<dbReference type="InterPro" id="IPR001866">
    <property type="entry name" value="PPV_E2_N"/>
</dbReference>
<organism evidence="16 17">
    <name type="scientific">Procyon lotor papillomavirus 1</name>
    <dbReference type="NCBI Taxonomy" id="312349"/>
    <lineage>
        <taxon>Viruses</taxon>
        <taxon>Monodnaviria</taxon>
        <taxon>Shotokuvirae</taxon>
        <taxon>Cossaviricota</taxon>
        <taxon>Papovaviricetes</taxon>
        <taxon>Zurhausenvirales</taxon>
        <taxon>Papillomaviridae</taxon>
        <taxon>Firstpapillomavirinae</taxon>
        <taxon>Lambdapapillomavirus</taxon>
        <taxon>Lambdapapillomavirus 4</taxon>
    </lineage>
</organism>
<dbReference type="InterPro" id="IPR042503">
    <property type="entry name" value="Regulatory_protein_E2_N_1"/>
</dbReference>
<keyword evidence="9 12" id="KW-0238">DNA-binding</keyword>
<feature type="compositionally biased region" description="Basic residues" evidence="13">
    <location>
        <begin position="221"/>
        <end position="235"/>
    </location>
</feature>
<evidence type="ECO:0000256" key="12">
    <source>
        <dbReference type="HAMAP-Rule" id="MF_04001"/>
    </source>
</evidence>
<evidence type="ECO:0000259" key="14">
    <source>
        <dbReference type="Pfam" id="PF00508"/>
    </source>
</evidence>
<keyword evidence="6 12" id="KW-1048">Host nucleus</keyword>
<comment type="subunit">
    <text evidence="12">Binds DNA as homodimer. Interacts with protein E1; this interaction greatly increases E1 DNA-binding activity. Interacts with protein L1; this interaction enhances E2-dependent replication and transcription activation. Interacts with protein L2; this interaction inhibits E2 transcriptional activity but not DNA replication function E2. Interacts with protein E7; this interaction inhibits E7 oncogenic activity. Interacts with host TAF1; this interaction modulates E2-dependent transcriptional regulation. Interacts with host BRD4; this interaction mediates E2 transcriptional activation function. Additionally, the interaction with host BRD4 on mitotic chromosomes mediates tethering of the viral genome. Interacts with host TOPBP1; this interaction is required for optimal viral DNA replication.</text>
</comment>
<dbReference type="EMBL" id="AY763115">
    <property type="protein sequence ID" value="AAW88324.1"/>
    <property type="molecule type" value="Genomic_DNA"/>
</dbReference>
<dbReference type="Proteomes" id="UP000129376">
    <property type="component" value="Segment"/>
</dbReference>
<reference evidence="16 17" key="1">
    <citation type="journal article" date="2005" name="J. Gen. Virol.">
        <title>Isolation and cloning of the raccoon (Procyon lotor) papillomavirus type 1 by using degenerate papillomavirus-specific primers.</title>
        <authorList>
            <person name="Rector A."/>
            <person name="Van Doorslaer K."/>
            <person name="Bertelsen M."/>
            <person name="Barker I.K."/>
            <person name="Olberg R.A."/>
            <person name="Lemey P."/>
            <person name="Sundberg J.P."/>
            <person name="Van Ranst M."/>
        </authorList>
    </citation>
    <scope>NUCLEOTIDE SEQUENCE [LARGE SCALE GENOMIC DNA]</scope>
    <source>
        <strain evidence="16">Z146-02</strain>
    </source>
</reference>
<dbReference type="InterPro" id="IPR012677">
    <property type="entry name" value="Nucleotide-bd_a/b_plait_sf"/>
</dbReference>
<feature type="region of interest" description="DNA-binding domain" evidence="12">
    <location>
        <begin position="288"/>
        <end position="371"/>
    </location>
</feature>
<evidence type="ECO:0000259" key="15">
    <source>
        <dbReference type="Pfam" id="PF00511"/>
    </source>
</evidence>
<keyword evidence="12" id="KW-0832">Ubl conjugation</keyword>
<keyword evidence="17" id="KW-1185">Reference proteome</keyword>
<dbReference type="GO" id="GO:0006275">
    <property type="term" value="P:regulation of DNA replication"/>
    <property type="evidence" value="ECO:0007669"/>
    <property type="project" value="UniProtKB-UniRule"/>
</dbReference>
<feature type="compositionally biased region" description="Polar residues" evidence="13">
    <location>
        <begin position="239"/>
        <end position="248"/>
    </location>
</feature>
<sequence>MEALRQALDSVQEELLNLYEKDSSDLTDQVTHWNLMRREQVILHYARKNAITRVGMTFVPPQNVSQQKAKEAIEQELYLQSLLGSDYSNERWTLSDTSREVLLAPPMYCFKKGGRPVDVRFDGDPENVTQYTLWGHIYYQNAEDVWQKTKGHVDDTGLYYTAEGERVYYVVFKDEAKRYGTSGKYEVLHELTQPVSTSTSPRPTGSTGNSTSLGPQPRTSTPRKKITDRRRRRRVASLSKPTTVSTRGEQAPAPGLVAPTPEEVGRSHRSLGRRPGTRLERLVLEARDPPVVVFKGEPNSLKCLRFRLRKGYFHLFQKVSTTWSWTAGQGERQGRARMLMSFDSSEQRESFLRQAPIPRSVQCFLGSLDDL</sequence>
<evidence type="ECO:0000256" key="5">
    <source>
        <dbReference type="ARBA" id="ARBA00022553"/>
    </source>
</evidence>
<evidence type="ECO:0000256" key="13">
    <source>
        <dbReference type="SAM" id="MobiDB-lite"/>
    </source>
</evidence>
<evidence type="ECO:0000256" key="4">
    <source>
        <dbReference type="ARBA" id="ARBA00022518"/>
    </source>
</evidence>